<evidence type="ECO:0000256" key="2">
    <source>
        <dbReference type="ARBA" id="ARBA00023125"/>
    </source>
</evidence>
<feature type="domain" description="HTH marR-type" evidence="4">
    <location>
        <begin position="18"/>
        <end position="151"/>
    </location>
</feature>
<organism evidence="5 6">
    <name type="scientific">Enterovirga aerilata</name>
    <dbReference type="NCBI Taxonomy" id="2730920"/>
    <lineage>
        <taxon>Bacteria</taxon>
        <taxon>Pseudomonadati</taxon>
        <taxon>Pseudomonadota</taxon>
        <taxon>Alphaproteobacteria</taxon>
        <taxon>Hyphomicrobiales</taxon>
        <taxon>Methylobacteriaceae</taxon>
        <taxon>Enterovirga</taxon>
    </lineage>
</organism>
<proteinExistence type="predicted"/>
<dbReference type="Gene3D" id="1.10.10.10">
    <property type="entry name" value="Winged helix-like DNA-binding domain superfamily/Winged helix DNA-binding domain"/>
    <property type="match status" value="1"/>
</dbReference>
<dbReference type="PROSITE" id="PS50995">
    <property type="entry name" value="HTH_MARR_2"/>
    <property type="match status" value="1"/>
</dbReference>
<dbReference type="SMART" id="SM00347">
    <property type="entry name" value="HTH_MARR"/>
    <property type="match status" value="1"/>
</dbReference>
<dbReference type="PANTHER" id="PTHR35790:SF4">
    <property type="entry name" value="HTH-TYPE TRANSCRIPTIONAL REGULATOR PCHR"/>
    <property type="match status" value="1"/>
</dbReference>
<evidence type="ECO:0000259" key="4">
    <source>
        <dbReference type="PROSITE" id="PS50995"/>
    </source>
</evidence>
<dbReference type="InterPro" id="IPR052067">
    <property type="entry name" value="Metal_resp_HTH_trans_reg"/>
</dbReference>
<dbReference type="PANTHER" id="PTHR35790">
    <property type="entry name" value="HTH-TYPE TRANSCRIPTIONAL REGULATOR PCHR"/>
    <property type="match status" value="1"/>
</dbReference>
<evidence type="ECO:0000256" key="1">
    <source>
        <dbReference type="ARBA" id="ARBA00023015"/>
    </source>
</evidence>
<accession>A0A849I667</accession>
<gene>
    <name evidence="5" type="ORF">HJG44_04145</name>
</gene>
<evidence type="ECO:0000313" key="6">
    <source>
        <dbReference type="Proteomes" id="UP000564885"/>
    </source>
</evidence>
<dbReference type="SUPFAM" id="SSF46785">
    <property type="entry name" value="Winged helix' DNA-binding domain"/>
    <property type="match status" value="1"/>
</dbReference>
<dbReference type="EMBL" id="JABEPP010000001">
    <property type="protein sequence ID" value="NNM71590.1"/>
    <property type="molecule type" value="Genomic_DNA"/>
</dbReference>
<dbReference type="GO" id="GO:0003700">
    <property type="term" value="F:DNA-binding transcription factor activity"/>
    <property type="evidence" value="ECO:0007669"/>
    <property type="project" value="InterPro"/>
</dbReference>
<keyword evidence="6" id="KW-1185">Reference proteome</keyword>
<dbReference type="Proteomes" id="UP000564885">
    <property type="component" value="Unassembled WGS sequence"/>
</dbReference>
<reference evidence="5 6" key="1">
    <citation type="submission" date="2020-04" db="EMBL/GenBank/DDBJ databases">
        <title>Enterovirga sp. isolate from soil.</title>
        <authorList>
            <person name="Chea S."/>
            <person name="Kim D.-U."/>
        </authorList>
    </citation>
    <scope>NUCLEOTIDE SEQUENCE [LARGE SCALE GENOMIC DNA]</scope>
    <source>
        <strain evidence="5 6">DB1703</strain>
    </source>
</reference>
<dbReference type="Pfam" id="PF12802">
    <property type="entry name" value="MarR_2"/>
    <property type="match status" value="1"/>
</dbReference>
<name>A0A849I667_9HYPH</name>
<keyword evidence="1" id="KW-0805">Transcription regulation</keyword>
<dbReference type="GO" id="GO:0003677">
    <property type="term" value="F:DNA binding"/>
    <property type="evidence" value="ECO:0007669"/>
    <property type="project" value="UniProtKB-KW"/>
</dbReference>
<dbReference type="AlphaFoldDB" id="A0A849I667"/>
<evidence type="ECO:0000256" key="3">
    <source>
        <dbReference type="ARBA" id="ARBA00023163"/>
    </source>
</evidence>
<dbReference type="InterPro" id="IPR000835">
    <property type="entry name" value="HTH_MarR-typ"/>
</dbReference>
<dbReference type="InterPro" id="IPR036388">
    <property type="entry name" value="WH-like_DNA-bd_sf"/>
</dbReference>
<evidence type="ECO:0000313" key="5">
    <source>
        <dbReference type="EMBL" id="NNM71590.1"/>
    </source>
</evidence>
<protein>
    <submittedName>
        <fullName evidence="5">Winged helix-turn-helix transcriptional regulator</fullName>
    </submittedName>
</protein>
<dbReference type="RefSeq" id="WP_171217034.1">
    <property type="nucleotide sequence ID" value="NZ_JABEPP010000001.1"/>
</dbReference>
<dbReference type="InterPro" id="IPR036390">
    <property type="entry name" value="WH_DNA-bd_sf"/>
</dbReference>
<keyword evidence="3" id="KW-0804">Transcription</keyword>
<sequence length="166" mass="18340">MSSALRPDPDREPALRLSEFLPYRLNVLAETVSEGLARSYGTRFGISVPEWRVLATLGEFRSMTAKAVGAHSRMGKVKVSRAVAALEGRGLVRRRRNEADLREAFLVLTPEGERLYRKIVPLALAHVERLTAGLSAADRAHLDRLIDLVMRRSRELGGALPENGNG</sequence>
<keyword evidence="2" id="KW-0238">DNA-binding</keyword>
<comment type="caution">
    <text evidence="5">The sequence shown here is derived from an EMBL/GenBank/DDBJ whole genome shotgun (WGS) entry which is preliminary data.</text>
</comment>